<dbReference type="PANTHER" id="PTHR31630:SF6">
    <property type="entry name" value="PHYTANOYL-COA DIOXYGENASE-RELATED"/>
    <property type="match status" value="1"/>
</dbReference>
<dbReference type="Proteomes" id="UP001147782">
    <property type="component" value="Unassembled WGS sequence"/>
</dbReference>
<dbReference type="PANTHER" id="PTHR31630">
    <property type="entry name" value="PHYTANOYL-COA DIOXYGENASE-RELATED-RELATED"/>
    <property type="match status" value="1"/>
</dbReference>
<dbReference type="Gene3D" id="2.60.120.620">
    <property type="entry name" value="q2cbj1_9rhob like domain"/>
    <property type="match status" value="1"/>
</dbReference>
<name>A0A9W9V816_9EURO</name>
<proteinExistence type="predicted"/>
<keyword evidence="2" id="KW-1185">Reference proteome</keyword>
<dbReference type="EMBL" id="JAPZBS010000005">
    <property type="protein sequence ID" value="KAJ5369731.1"/>
    <property type="molecule type" value="Genomic_DNA"/>
</dbReference>
<evidence type="ECO:0000313" key="2">
    <source>
        <dbReference type="Proteomes" id="UP001147782"/>
    </source>
</evidence>
<accession>A0A9W9V816</accession>
<dbReference type="InterPro" id="IPR008775">
    <property type="entry name" value="Phytyl_CoA_dOase-like"/>
</dbReference>
<gene>
    <name evidence="1" type="ORF">N7496_005823</name>
</gene>
<dbReference type="GeneID" id="81437931"/>
<reference evidence="1" key="2">
    <citation type="journal article" date="2023" name="IMA Fungus">
        <title>Comparative genomic study of the Penicillium genus elucidates a diverse pangenome and 15 lateral gene transfer events.</title>
        <authorList>
            <person name="Petersen C."/>
            <person name="Sorensen T."/>
            <person name="Nielsen M.R."/>
            <person name="Sondergaard T.E."/>
            <person name="Sorensen J.L."/>
            <person name="Fitzpatrick D.A."/>
            <person name="Frisvad J.C."/>
            <person name="Nielsen K.L."/>
        </authorList>
    </citation>
    <scope>NUCLEOTIDE SEQUENCE</scope>
    <source>
        <strain evidence="1">IBT 29864</strain>
    </source>
</reference>
<dbReference type="AlphaFoldDB" id="A0A9W9V816"/>
<sequence>MSATTVNTTMESRLPSTTSKDLLTFDGIQFGDWRDDFHKNGFAIVKGAVSQERAQYYRQKQLQWLQSFGLGFDPNDKATWTRDHLPVSFKGGMYSAYAATHEKFVWEARTEPNLIKTFSDLWGTDELLVSFDGMNITLPQQKDIDWSPWPHVDQNQERKGMQCVQGLLNFAPNGPQDGGLLLMKGSSKLFDTFFAHKREGYAHEDAPPAEEEFRDLFLFSEQDVQWYKDQGCELIKTCLEPGDLVLWDSRTMHYACLPQGDIIRSVQYVCMTPRKFAKEEDVKLKGELFWDYEGTTHWPHCSNIHRHGPPMKDGKIDPLNRKEPLEKPVLTDRVLQLAGAKDY</sequence>
<reference evidence="1" key="1">
    <citation type="submission" date="2022-11" db="EMBL/GenBank/DDBJ databases">
        <authorList>
            <person name="Petersen C."/>
        </authorList>
    </citation>
    <scope>NUCLEOTIDE SEQUENCE</scope>
    <source>
        <strain evidence="1">IBT 29864</strain>
    </source>
</reference>
<dbReference type="RefSeq" id="XP_056554165.1">
    <property type="nucleotide sequence ID" value="XM_056698752.1"/>
</dbReference>
<evidence type="ECO:0000313" key="1">
    <source>
        <dbReference type="EMBL" id="KAJ5369731.1"/>
    </source>
</evidence>
<dbReference type="OrthoDB" id="445007at2759"/>
<dbReference type="SUPFAM" id="SSF51197">
    <property type="entry name" value="Clavaminate synthase-like"/>
    <property type="match status" value="1"/>
</dbReference>
<comment type="caution">
    <text evidence="1">The sequence shown here is derived from an EMBL/GenBank/DDBJ whole genome shotgun (WGS) entry which is preliminary data.</text>
</comment>
<protein>
    <submittedName>
        <fullName evidence="1">Uncharacterized protein</fullName>
    </submittedName>
</protein>
<dbReference type="Pfam" id="PF05721">
    <property type="entry name" value="PhyH"/>
    <property type="match status" value="1"/>
</dbReference>
<organism evidence="1 2">
    <name type="scientific">Penicillium cataractarum</name>
    <dbReference type="NCBI Taxonomy" id="2100454"/>
    <lineage>
        <taxon>Eukaryota</taxon>
        <taxon>Fungi</taxon>
        <taxon>Dikarya</taxon>
        <taxon>Ascomycota</taxon>
        <taxon>Pezizomycotina</taxon>
        <taxon>Eurotiomycetes</taxon>
        <taxon>Eurotiomycetidae</taxon>
        <taxon>Eurotiales</taxon>
        <taxon>Aspergillaceae</taxon>
        <taxon>Penicillium</taxon>
    </lineage>
</organism>